<evidence type="ECO:0000313" key="2">
    <source>
        <dbReference type="EMBL" id="ETN94089.1"/>
    </source>
</evidence>
<protein>
    <submittedName>
        <fullName evidence="2">Uncharacterized protein</fullName>
    </submittedName>
</protein>
<feature type="transmembrane region" description="Helical" evidence="1">
    <location>
        <begin position="240"/>
        <end position="257"/>
    </location>
</feature>
<reference evidence="3" key="1">
    <citation type="submission" date="2013-11" db="EMBL/GenBank/DDBJ databases">
        <title>Draft genome sequence from a member of Zhouia, isolated tidal flat.</title>
        <authorList>
            <person name="Jin H."/>
            <person name="Jeon C.O."/>
        </authorList>
    </citation>
    <scope>NUCLEOTIDE SEQUENCE [LARGE SCALE GENOMIC DNA]</scope>
    <source>
        <strain evidence="3">AD3</strain>
    </source>
</reference>
<dbReference type="InterPro" id="IPR045625">
    <property type="entry name" value="DUF6427"/>
</dbReference>
<proteinExistence type="predicted"/>
<keyword evidence="1" id="KW-1133">Transmembrane helix</keyword>
<evidence type="ECO:0000256" key="1">
    <source>
        <dbReference type="SAM" id="Phobius"/>
    </source>
</evidence>
<feature type="transmembrane region" description="Helical" evidence="1">
    <location>
        <begin position="160"/>
        <end position="181"/>
    </location>
</feature>
<sequence length="307" mass="35231">MISSIFGKTKPINFIFIGFFLFLYFWSVQFFVFDSAFKGTEWLEKFGLCLLLILSALLVDFISKKNDLSQSNSYPILLFVLLMCMYPPILKSSKFIIANFFVLLAVRRLMSLRTNMAIKQKLFDASLLIGFSFLWYQWSLLFVLLVYTGVLFYDAKDYRNWLVPVIGIGAVLFFVVTYYYITDNISGLIEVFTFHVEFNIQKYKDLSFSIPIVTTLIIGVFALLAYLVNIKIRSAKAQKAMALVVASLFIGLGISTFSEDVNVAELIFIAFPLAMIIANYLQITKVKWVKETVLWIFVLLPFLALVL</sequence>
<dbReference type="RefSeq" id="WP_038268275.1">
    <property type="nucleotide sequence ID" value="NZ_AYXY01000026.1"/>
</dbReference>
<keyword evidence="1" id="KW-0472">Membrane</keyword>
<gene>
    <name evidence="2" type="ORF">P278_28930</name>
</gene>
<dbReference type="eggNOG" id="ENOG502Z97G">
    <property type="taxonomic scope" value="Bacteria"/>
</dbReference>
<reference evidence="2 3" key="2">
    <citation type="journal article" date="2016" name="Genome Announc.">
        <title>Draft Genome Sequence of Zhouia amylolytica AD3, Isolated from Tidal Flat Sediment.</title>
        <authorList>
            <person name="Jia B."/>
            <person name="Jin H.M."/>
            <person name="Lee H.J."/>
            <person name="Jeon C.O."/>
        </authorList>
    </citation>
    <scope>NUCLEOTIDE SEQUENCE [LARGE SCALE GENOMIC DNA]</scope>
    <source>
        <strain evidence="2 3">AD3</strain>
    </source>
</reference>
<feature type="transmembrane region" description="Helical" evidence="1">
    <location>
        <begin position="12"/>
        <end position="33"/>
    </location>
</feature>
<feature type="transmembrane region" description="Helical" evidence="1">
    <location>
        <begin position="45"/>
        <end position="62"/>
    </location>
</feature>
<feature type="transmembrane region" description="Helical" evidence="1">
    <location>
        <begin position="208"/>
        <end position="228"/>
    </location>
</feature>
<feature type="transmembrane region" description="Helical" evidence="1">
    <location>
        <begin position="74"/>
        <end position="106"/>
    </location>
</feature>
<feature type="transmembrane region" description="Helical" evidence="1">
    <location>
        <begin position="126"/>
        <end position="153"/>
    </location>
</feature>
<comment type="caution">
    <text evidence="2">The sequence shown here is derived from an EMBL/GenBank/DDBJ whole genome shotgun (WGS) entry which is preliminary data.</text>
</comment>
<dbReference type="Pfam" id="PF19992">
    <property type="entry name" value="DUF6427"/>
    <property type="match status" value="1"/>
</dbReference>
<dbReference type="STRING" id="376730.SAMN04487906_0420"/>
<accession>W2UJE9</accession>
<organism evidence="2 3">
    <name type="scientific">Zhouia amylolytica AD3</name>
    <dbReference type="NCBI Taxonomy" id="1286632"/>
    <lineage>
        <taxon>Bacteria</taxon>
        <taxon>Pseudomonadati</taxon>
        <taxon>Bacteroidota</taxon>
        <taxon>Flavobacteriia</taxon>
        <taxon>Flavobacteriales</taxon>
        <taxon>Flavobacteriaceae</taxon>
        <taxon>Zhouia</taxon>
    </lineage>
</organism>
<name>W2UJE9_9FLAO</name>
<dbReference type="AlphaFoldDB" id="W2UJE9"/>
<evidence type="ECO:0000313" key="3">
    <source>
        <dbReference type="Proteomes" id="UP000018850"/>
    </source>
</evidence>
<feature type="transmembrane region" description="Helical" evidence="1">
    <location>
        <begin position="263"/>
        <end position="281"/>
    </location>
</feature>
<dbReference type="EMBL" id="AYXY01000026">
    <property type="protein sequence ID" value="ETN94089.1"/>
    <property type="molecule type" value="Genomic_DNA"/>
</dbReference>
<dbReference type="Proteomes" id="UP000018850">
    <property type="component" value="Unassembled WGS sequence"/>
</dbReference>
<keyword evidence="1" id="KW-0812">Transmembrane</keyword>
<keyword evidence="3" id="KW-1185">Reference proteome</keyword>